<feature type="compositionally biased region" description="Low complexity" evidence="2">
    <location>
        <begin position="354"/>
        <end position="367"/>
    </location>
</feature>
<dbReference type="InterPro" id="IPR036322">
    <property type="entry name" value="WD40_repeat_dom_sf"/>
</dbReference>
<sequence length="1511" mass="160346">MSNSSLSVNPTPPPHDAEVSVMKKDDDDATPQLLESSLAASRSPAPLPALPPPPIVAQMMNPAVAPPSPSCSNLVGRANHTAALASLVTASRGSDRDVTRLRRPSVTRMRETLSFSSALSDLPVVPAIPVPDNAVSSVTPPPLASSQQNASPSVDLGALPVTGSETCPPVHSPPSSPVVPSASPLAEDTSPTLTPPLEAAALSLPALPPPPALPPTSTHTDDAAPVKIPLYPSHPTAAALATPSCVEGVRSMDTTTSAAPANLPHAVTSLLPVPSAPAVVVPASPLRPPSASVTPASLVDTPALAAAVTTMPSPVTNSRPQYLHSQRRTLEAAARDLLSARNEPKDLVICCTSTSSCGGSSDRSSTGGDSGCVRRTTRISQTRARGRRRQRRGGAHAKAAAKPVSSRRRRKTHSSHGALPKVQRPPAARLFEGEGQRGPWLSSALREKTSMPSQSTTTRAPYGDAKRRKKGRGDRTSRGCGNTVATDAAGMDGAAPAASAGGGASPTVGDGSDAPLLFTSPAARLHAAYQNSTKNKGLTKAEAIRLTQRSFLGSTDAGRRHKTNRSSDVIAADDGDDTGGTGGVGTELAVQFRATGAFNDEDEWARPWHTGSSDVRSCQRGGSAESTTSSKLAADNASDEHGVVLVLTIRGMSPLHADAGVVHPLVRAWVVSCATGRSLVQASTSVPCAVTHPFDLRAHKTRAPWWNAQLALRLSAEQMRTAAEDAMLLLEVLDFGNETIHGFPLMREGLYPICWGFLMLRGCAGRSNLLAADDLHVQLYRYPSRTPWYLSLLSALIPVSWSTAGAAFEPHDASAARFCSSGPRSSIANDVPTIYTVFANANTRKIPYEGCIVLRVRQTSNTAFVPDTTEMLLYEEYLLSMLAADGGSGSVPRSSRYACAAANDEVSLGRMREEDCVRGAAIPASPWSTIVLTENYYRMDGERSLLPHEILQTTAVLGVVTCVSFAHSGSFVALGVCRHLQHVVELRNPLLPEMAVVACLVGHTGHVHRVVFQKEDKYLLSCSSDGTVRVWQPRSSDGVLTPEPSAGPESMQCVCTLPHGFPVYTAVFHQGKIIAGGFSDQLFVWDYEHTIQGEMESMMTTGNTTLRSITTFTPAHLTRAPPTHSPRSTLAVLGQLVQRVDTAGAAAARECTPTMTLSLASNERSNRVWSVHANGSVVCWRATTETASHGGGDSLWQMSTRHTADCSGAAEVQVKGGYAIVTCGCAPVVFVFDATTCEQLRVVNTRLSVATPIHLLPDGEAFVAAMGGPGRLLAWECFDGGLCTAASGYGKASPLFNVARMAWAESQQLAVFVSRSPSSEGEMARYTQGPMQPAAGESAAAFHYRQQEQQYRQSDIPTEATLITIAGTVRRKSTVLLKTDPHSSDAFVTMFGGDVQLKRKAAYLAERERAMHQRAAERATRNERLHPRTASSELSALFEAPVATSIPYDATEKGARMNAIVNFWRGLVSQHRRTEARPQDSERVSSSTDAFGTHPAAWRALQYIEDVADAL</sequence>
<dbReference type="VEuPathDB" id="TriTrypDB:LdBPK_321050.1"/>
<evidence type="ECO:0000256" key="1">
    <source>
        <dbReference type="PROSITE-ProRule" id="PRU00221"/>
    </source>
</evidence>
<dbReference type="PROSITE" id="PS50294">
    <property type="entry name" value="WD_REPEATS_REGION"/>
    <property type="match status" value="1"/>
</dbReference>
<dbReference type="PANTHER" id="PTHR44499">
    <property type="entry name" value="JOUBERIN"/>
    <property type="match status" value="1"/>
</dbReference>
<dbReference type="PANTHER" id="PTHR44499:SF1">
    <property type="entry name" value="JOUBERIN"/>
    <property type="match status" value="1"/>
</dbReference>
<feature type="compositionally biased region" description="Polar residues" evidence="2">
    <location>
        <begin position="450"/>
        <end position="459"/>
    </location>
</feature>
<keyword evidence="4" id="KW-1185">Reference proteome</keyword>
<evidence type="ECO:0000313" key="3">
    <source>
        <dbReference type="EMBL" id="AYU81653.1"/>
    </source>
</evidence>
<feature type="compositionally biased region" description="Basic residues" evidence="2">
    <location>
        <begin position="405"/>
        <end position="414"/>
    </location>
</feature>
<dbReference type="InterPro" id="IPR015943">
    <property type="entry name" value="WD40/YVTN_repeat-like_dom_sf"/>
</dbReference>
<feature type="compositionally biased region" description="Pro residues" evidence="2">
    <location>
        <begin position="45"/>
        <end position="54"/>
    </location>
</feature>
<dbReference type="OrthoDB" id="400at2759"/>
<accession>A0A3Q8IG31</accession>
<feature type="region of interest" description="Disordered" evidence="2">
    <location>
        <begin position="554"/>
        <end position="581"/>
    </location>
</feature>
<dbReference type="Proteomes" id="UP000274082">
    <property type="component" value="Chromosome 32"/>
</dbReference>
<feature type="compositionally biased region" description="Low complexity" evidence="2">
    <location>
        <begin position="178"/>
        <end position="205"/>
    </location>
</feature>
<dbReference type="Pfam" id="PF00400">
    <property type="entry name" value="WD40"/>
    <property type="match status" value="1"/>
</dbReference>
<feature type="region of interest" description="Disordered" evidence="2">
    <location>
        <begin position="135"/>
        <end position="222"/>
    </location>
</feature>
<feature type="compositionally biased region" description="Basic residues" evidence="2">
    <location>
        <begin position="384"/>
        <end position="395"/>
    </location>
</feature>
<reference evidence="3 4" key="1">
    <citation type="journal article" date="2018" name="Sci. Rep.">
        <title>A complete Leishmania donovani reference genome identifies novel genetic variations associated with virulence.</title>
        <authorList>
            <person name="Lypaczewski P."/>
            <person name="Hoshizaki J."/>
            <person name="Zhang W.-W."/>
            <person name="McCall L.-I."/>
            <person name="Torcivia-Rodriguez J."/>
            <person name="Simonyan V."/>
            <person name="Kaur A."/>
            <person name="Dewar K."/>
            <person name="Matlashewski G."/>
        </authorList>
    </citation>
    <scope>NUCLEOTIDE SEQUENCE [LARGE SCALE GENOMIC DNA]</scope>
    <source>
        <strain evidence="3 4">LdCL</strain>
    </source>
</reference>
<feature type="compositionally biased region" description="Low complexity" evidence="2">
    <location>
        <begin position="33"/>
        <end position="44"/>
    </location>
</feature>
<dbReference type="Gene3D" id="2.130.10.10">
    <property type="entry name" value="YVTN repeat-like/Quinoprotein amine dehydrogenase"/>
    <property type="match status" value="1"/>
</dbReference>
<dbReference type="SMART" id="SM00320">
    <property type="entry name" value="WD40"/>
    <property type="match status" value="3"/>
</dbReference>
<evidence type="ECO:0000313" key="4">
    <source>
        <dbReference type="Proteomes" id="UP000274082"/>
    </source>
</evidence>
<protein>
    <submittedName>
        <fullName evidence="3">WD domain, G-beta repeat, putative</fullName>
    </submittedName>
</protein>
<dbReference type="VEuPathDB" id="TriTrypDB:LdCL_320016200"/>
<gene>
    <name evidence="3" type="ORF">LdCL_320016200</name>
</gene>
<keyword evidence="1" id="KW-0853">WD repeat</keyword>
<feature type="region of interest" description="Disordered" evidence="2">
    <location>
        <begin position="604"/>
        <end position="635"/>
    </location>
</feature>
<feature type="compositionally biased region" description="Basic and acidic residues" evidence="2">
    <location>
        <begin position="15"/>
        <end position="26"/>
    </location>
</feature>
<dbReference type="PROSITE" id="PS50082">
    <property type="entry name" value="WD_REPEATS_2"/>
    <property type="match status" value="1"/>
</dbReference>
<feature type="region of interest" description="Disordered" evidence="2">
    <location>
        <begin position="1"/>
        <end position="54"/>
    </location>
</feature>
<dbReference type="EMBL" id="CP029531">
    <property type="protein sequence ID" value="AYU81653.1"/>
    <property type="molecule type" value="Genomic_DNA"/>
</dbReference>
<dbReference type="SUPFAM" id="SSF50978">
    <property type="entry name" value="WD40 repeat-like"/>
    <property type="match status" value="1"/>
</dbReference>
<dbReference type="GO" id="GO:0044458">
    <property type="term" value="P:motile cilium assembly"/>
    <property type="evidence" value="ECO:0007669"/>
    <property type="project" value="TreeGrafter"/>
</dbReference>
<dbReference type="GO" id="GO:0036064">
    <property type="term" value="C:ciliary basal body"/>
    <property type="evidence" value="ECO:0007669"/>
    <property type="project" value="TreeGrafter"/>
</dbReference>
<dbReference type="InterPro" id="IPR052803">
    <property type="entry name" value="Cilium-Associated_Jouberin"/>
</dbReference>
<feature type="repeat" description="WD" evidence="1">
    <location>
        <begin position="1000"/>
        <end position="1041"/>
    </location>
</feature>
<dbReference type="InterPro" id="IPR001680">
    <property type="entry name" value="WD40_rpt"/>
</dbReference>
<feature type="compositionally biased region" description="Polar residues" evidence="2">
    <location>
        <begin position="135"/>
        <end position="152"/>
    </location>
</feature>
<organism evidence="3 4">
    <name type="scientific">Leishmania donovani</name>
    <dbReference type="NCBI Taxonomy" id="5661"/>
    <lineage>
        <taxon>Eukaryota</taxon>
        <taxon>Discoba</taxon>
        <taxon>Euglenozoa</taxon>
        <taxon>Kinetoplastea</taxon>
        <taxon>Metakinetoplastina</taxon>
        <taxon>Trypanosomatida</taxon>
        <taxon>Trypanosomatidae</taxon>
        <taxon>Leishmaniinae</taxon>
        <taxon>Leishmania</taxon>
    </lineage>
</organism>
<name>A0A3Q8IG31_LEIDO</name>
<evidence type="ECO:0000256" key="2">
    <source>
        <dbReference type="SAM" id="MobiDB-lite"/>
    </source>
</evidence>
<dbReference type="VEuPathDB" id="TriTrypDB:LDHU3_32.1390"/>
<feature type="region of interest" description="Disordered" evidence="2">
    <location>
        <begin position="354"/>
        <end position="489"/>
    </location>
</feature>
<proteinExistence type="predicted"/>